<evidence type="ECO:0000256" key="4">
    <source>
        <dbReference type="ARBA" id="ARBA00023136"/>
    </source>
</evidence>
<keyword evidence="3 5" id="KW-1133">Transmembrane helix</keyword>
<protein>
    <recommendedName>
        <fullName evidence="6">DUF1707 domain-containing protein</fullName>
    </recommendedName>
</protein>
<gene>
    <name evidence="7" type="ORF">CGZ92_11425</name>
</gene>
<dbReference type="InterPro" id="IPR012551">
    <property type="entry name" value="DUF1707_SHOCT-like"/>
</dbReference>
<sequence>MSATRPETHKPSATSAHSLDALRGLQDLRNLHNLAHPRQLRADHAQRERTVAFLGDAYAAGQLTEPELDERVTAALAATYVDDLTPLTADLIGPRSGLARMTGAHPVHQPFISQERQSSLGNLALALTHWSALFTWLAGPGVVYLLSPVGSRVRRGAREALNFQITATFIMMGLTMMAAVLELPVVLAVAGLAWAITTIVGGVRAGQGEEWVNPIKRLTGWELIKEPKPGRPGYIAR</sequence>
<feature type="domain" description="DUF1707" evidence="6">
    <location>
        <begin position="40"/>
        <end position="91"/>
    </location>
</feature>
<evidence type="ECO:0000313" key="8">
    <source>
        <dbReference type="Proteomes" id="UP000216533"/>
    </source>
</evidence>
<evidence type="ECO:0000313" key="7">
    <source>
        <dbReference type="EMBL" id="OYN85390.1"/>
    </source>
</evidence>
<feature type="transmembrane region" description="Helical" evidence="5">
    <location>
        <begin position="185"/>
        <end position="206"/>
    </location>
</feature>
<comment type="subcellular location">
    <subcellularLocation>
        <location evidence="1">Membrane</location>
        <topology evidence="1">Multi-pass membrane protein</topology>
    </subcellularLocation>
</comment>
<reference evidence="7 8" key="1">
    <citation type="submission" date="2017-07" db="EMBL/GenBank/DDBJ databases">
        <title>Draft whole genome sequences of clinical Proprionibacteriaceae strains.</title>
        <authorList>
            <person name="Bernier A.-M."/>
            <person name="Bernard K."/>
            <person name="Domingo M.-C."/>
        </authorList>
    </citation>
    <scope>NUCLEOTIDE SEQUENCE [LARGE SCALE GENOMIC DNA]</scope>
    <source>
        <strain evidence="7 8">NML 160184</strain>
    </source>
</reference>
<keyword evidence="4 5" id="KW-0472">Membrane</keyword>
<keyword evidence="2 5" id="KW-0812">Transmembrane</keyword>
<feature type="transmembrane region" description="Helical" evidence="5">
    <location>
        <begin position="159"/>
        <end position="179"/>
    </location>
</feature>
<evidence type="ECO:0000256" key="1">
    <source>
        <dbReference type="ARBA" id="ARBA00004141"/>
    </source>
</evidence>
<dbReference type="EMBL" id="NMVI01000025">
    <property type="protein sequence ID" value="OYN85390.1"/>
    <property type="molecule type" value="Genomic_DNA"/>
</dbReference>
<evidence type="ECO:0000256" key="5">
    <source>
        <dbReference type="SAM" id="Phobius"/>
    </source>
</evidence>
<evidence type="ECO:0000256" key="2">
    <source>
        <dbReference type="ARBA" id="ARBA00022692"/>
    </source>
</evidence>
<evidence type="ECO:0000256" key="3">
    <source>
        <dbReference type="ARBA" id="ARBA00022989"/>
    </source>
</evidence>
<evidence type="ECO:0000259" key="6">
    <source>
        <dbReference type="Pfam" id="PF08044"/>
    </source>
</evidence>
<dbReference type="Proteomes" id="UP000216533">
    <property type="component" value="Unassembled WGS sequence"/>
</dbReference>
<dbReference type="Pfam" id="PF09685">
    <property type="entry name" value="MamF_MmsF"/>
    <property type="match status" value="1"/>
</dbReference>
<organism evidence="7 8">
    <name type="scientific">Parenemella sanctibonifatiensis</name>
    <dbReference type="NCBI Taxonomy" id="2016505"/>
    <lineage>
        <taxon>Bacteria</taxon>
        <taxon>Bacillati</taxon>
        <taxon>Actinomycetota</taxon>
        <taxon>Actinomycetes</taxon>
        <taxon>Propionibacteriales</taxon>
        <taxon>Propionibacteriaceae</taxon>
        <taxon>Parenemella</taxon>
    </lineage>
</organism>
<dbReference type="AlphaFoldDB" id="A0A255E258"/>
<accession>A0A255E258</accession>
<proteinExistence type="predicted"/>
<dbReference type="RefSeq" id="WP_094451494.1">
    <property type="nucleotide sequence ID" value="NZ_NMVI01000025.1"/>
</dbReference>
<dbReference type="Pfam" id="PF08044">
    <property type="entry name" value="DUF1707"/>
    <property type="match status" value="1"/>
</dbReference>
<feature type="transmembrane region" description="Helical" evidence="5">
    <location>
        <begin position="123"/>
        <end position="147"/>
    </location>
</feature>
<comment type="caution">
    <text evidence="7">The sequence shown here is derived from an EMBL/GenBank/DDBJ whole genome shotgun (WGS) entry which is preliminary data.</text>
</comment>
<name>A0A255E258_9ACTN</name>
<dbReference type="InterPro" id="IPR019109">
    <property type="entry name" value="MamF_MmsF"/>
</dbReference>